<protein>
    <recommendedName>
        <fullName evidence="1">DUF4283 domain-containing protein</fullName>
    </recommendedName>
</protein>
<name>A0ABD3B3F0_9GENT</name>
<dbReference type="Pfam" id="PF14111">
    <property type="entry name" value="DUF4283"/>
    <property type="match status" value="1"/>
</dbReference>
<evidence type="ECO:0000313" key="2">
    <source>
        <dbReference type="EMBL" id="KAL3537876.1"/>
    </source>
</evidence>
<comment type="caution">
    <text evidence="2">The sequence shown here is derived from an EMBL/GenBank/DDBJ whole genome shotgun (WGS) entry which is preliminary data.</text>
</comment>
<dbReference type="EMBL" id="JBJUIK010000001">
    <property type="protein sequence ID" value="KAL3537876.1"/>
    <property type="molecule type" value="Genomic_DNA"/>
</dbReference>
<dbReference type="PANTHER" id="PTHR31286">
    <property type="entry name" value="GLYCINE-RICH CELL WALL STRUCTURAL PROTEIN 1.8-LIKE"/>
    <property type="match status" value="1"/>
</dbReference>
<dbReference type="Proteomes" id="UP001630127">
    <property type="component" value="Unassembled WGS sequence"/>
</dbReference>
<reference evidence="2 3" key="1">
    <citation type="submission" date="2024-11" db="EMBL/GenBank/DDBJ databases">
        <title>A near-complete genome assembly of Cinchona calisaya.</title>
        <authorList>
            <person name="Lian D.C."/>
            <person name="Zhao X.W."/>
            <person name="Wei L."/>
        </authorList>
    </citation>
    <scope>NUCLEOTIDE SEQUENCE [LARGE SCALE GENOMIC DNA]</scope>
    <source>
        <tissue evidence="2">Nenye</tissue>
    </source>
</reference>
<sequence length="204" mass="23597">MAASSFGLWPKEKSPSLPKSYFFPSNLNPLDDPFTPSEAKFLSFKEILASPNPLNLGNFLIILWGAIDPIDLIISDEDLERIKKSWRTSLIVKAFEKNFGFRFFDKQIKELWKPKSKFSITDLGKDYFITRFDDQDGFLRILSRGPWFLSGHFLTIRLWKPNFNSNLASFSSVVVLIRLPVLLVEYFGTQMLMKLVLNKGNYLK</sequence>
<dbReference type="AlphaFoldDB" id="A0ABD3B3F0"/>
<evidence type="ECO:0000259" key="1">
    <source>
        <dbReference type="Pfam" id="PF14111"/>
    </source>
</evidence>
<feature type="domain" description="DUF4283" evidence="1">
    <location>
        <begin position="83"/>
        <end position="165"/>
    </location>
</feature>
<gene>
    <name evidence="2" type="ORF">ACH5RR_001242</name>
</gene>
<proteinExistence type="predicted"/>
<organism evidence="2 3">
    <name type="scientific">Cinchona calisaya</name>
    <dbReference type="NCBI Taxonomy" id="153742"/>
    <lineage>
        <taxon>Eukaryota</taxon>
        <taxon>Viridiplantae</taxon>
        <taxon>Streptophyta</taxon>
        <taxon>Embryophyta</taxon>
        <taxon>Tracheophyta</taxon>
        <taxon>Spermatophyta</taxon>
        <taxon>Magnoliopsida</taxon>
        <taxon>eudicotyledons</taxon>
        <taxon>Gunneridae</taxon>
        <taxon>Pentapetalae</taxon>
        <taxon>asterids</taxon>
        <taxon>lamiids</taxon>
        <taxon>Gentianales</taxon>
        <taxon>Rubiaceae</taxon>
        <taxon>Cinchonoideae</taxon>
        <taxon>Cinchoneae</taxon>
        <taxon>Cinchona</taxon>
    </lineage>
</organism>
<accession>A0ABD3B3F0</accession>
<dbReference type="InterPro" id="IPR040256">
    <property type="entry name" value="At4g02000-like"/>
</dbReference>
<evidence type="ECO:0000313" key="3">
    <source>
        <dbReference type="Proteomes" id="UP001630127"/>
    </source>
</evidence>
<keyword evidence="3" id="KW-1185">Reference proteome</keyword>
<dbReference type="InterPro" id="IPR025558">
    <property type="entry name" value="DUF4283"/>
</dbReference>
<dbReference type="PANTHER" id="PTHR31286:SF99">
    <property type="entry name" value="DUF4283 DOMAIN-CONTAINING PROTEIN"/>
    <property type="match status" value="1"/>
</dbReference>